<comment type="subcellular location">
    <subcellularLocation>
        <location evidence="1">Cell membrane</location>
        <topology evidence="1">Multi-pass membrane protein</topology>
    </subcellularLocation>
</comment>
<feature type="transmembrane region" description="Helical" evidence="7">
    <location>
        <begin position="432"/>
        <end position="450"/>
    </location>
</feature>
<keyword evidence="6 7" id="KW-0472">Membrane</keyword>
<proteinExistence type="inferred from homology"/>
<feature type="transmembrane region" description="Helical" evidence="7">
    <location>
        <begin position="248"/>
        <end position="271"/>
    </location>
</feature>
<feature type="transmembrane region" description="Helical" evidence="7">
    <location>
        <begin position="151"/>
        <end position="179"/>
    </location>
</feature>
<dbReference type="PANTHER" id="PTHR33567">
    <property type="entry name" value="CHROMATE ION TRANSPORTER (EUROFUNG)"/>
    <property type="match status" value="1"/>
</dbReference>
<dbReference type="GO" id="GO:0005886">
    <property type="term" value="C:plasma membrane"/>
    <property type="evidence" value="ECO:0007669"/>
    <property type="project" value="UniProtKB-SubCell"/>
</dbReference>
<keyword evidence="3" id="KW-1003">Cell membrane</keyword>
<protein>
    <submittedName>
        <fullName evidence="8">Chromate transport protein ChrA</fullName>
    </submittedName>
</protein>
<dbReference type="NCBIfam" id="TIGR00937">
    <property type="entry name" value="2A51"/>
    <property type="match status" value="1"/>
</dbReference>
<evidence type="ECO:0000313" key="8">
    <source>
        <dbReference type="EMBL" id="KIL98969.1"/>
    </source>
</evidence>
<comment type="similarity">
    <text evidence="2">Belongs to the chromate ion transporter (CHR) (TC 2.A.51) family.</text>
</comment>
<reference evidence="8 9" key="1">
    <citation type="submission" date="2015-01" db="EMBL/GenBank/DDBJ databases">
        <title>Genome Sequence of Magnetospirillum magnetotacticum Strain MS-1.</title>
        <authorList>
            <person name="Marinov G.K."/>
            <person name="Smalley M.D."/>
            <person name="DeSalvo G."/>
        </authorList>
    </citation>
    <scope>NUCLEOTIDE SEQUENCE [LARGE SCALE GENOMIC DNA]</scope>
    <source>
        <strain evidence="8 9">MS-1</strain>
    </source>
</reference>
<dbReference type="PIRSF" id="PIRSF004810">
    <property type="entry name" value="ChrA"/>
    <property type="match status" value="1"/>
</dbReference>
<accession>A0A0C2YGU9</accession>
<dbReference type="STRING" id="272627.CCC_02419"/>
<feature type="transmembrane region" description="Helical" evidence="7">
    <location>
        <begin position="363"/>
        <end position="388"/>
    </location>
</feature>
<dbReference type="InterPro" id="IPR003370">
    <property type="entry name" value="Chromate_transpt"/>
</dbReference>
<dbReference type="GO" id="GO:0015109">
    <property type="term" value="F:chromate transmembrane transporter activity"/>
    <property type="evidence" value="ECO:0007669"/>
    <property type="project" value="InterPro"/>
</dbReference>
<evidence type="ECO:0000256" key="5">
    <source>
        <dbReference type="ARBA" id="ARBA00022989"/>
    </source>
</evidence>
<keyword evidence="5 7" id="KW-1133">Transmembrane helix</keyword>
<sequence>MSQLPSEAHPSFGEAVRVWVRIGLLSFGGPAAQIATMHRILVDERKWVGEARFLHALNFCMLLPGPEAQQLATYIGWLLHRTRGGIVAGTLFVLPGFLVMMGLAALYAGFHQVPLVDGLFWGIKPAVLAVVIEAILRIGRRALKSAEKVGIAIAAFLFIFLLDLPFPLIVLAAGVWGFLAARAGRAAFLPAEAGEGTKGAADRAVDEGAEHTRPNRGRSVRTAFICLILWLAPVALALFWGQGAFGAVGLFFSKMAVVTFGGAYAVLAYVAQQAVEVHHWLAPPEMLDGLGLAETTPGPLILVNQFVGFLAGFRNPGSLGPWMGGVVGASLTVWVTFVPCFLWILAGAPYVEVLRGYKALSGALAAITAAVVGVIFNLGLWFALHVLFGKVDETRAGPLRLFIPDPASLDPAALALAVAAAIAMLRLHLGMIPTLAAAGLSGIVWKLFLFP</sequence>
<dbReference type="RefSeq" id="WP_041041275.1">
    <property type="nucleotide sequence ID" value="NZ_JXSL01000027.1"/>
</dbReference>
<keyword evidence="4 7" id="KW-0812">Transmembrane</keyword>
<dbReference type="Pfam" id="PF02417">
    <property type="entry name" value="Chromate_transp"/>
    <property type="match status" value="2"/>
</dbReference>
<feature type="transmembrane region" description="Helical" evidence="7">
    <location>
        <begin position="322"/>
        <end position="351"/>
    </location>
</feature>
<evidence type="ECO:0000256" key="3">
    <source>
        <dbReference type="ARBA" id="ARBA00022475"/>
    </source>
</evidence>
<feature type="transmembrane region" description="Helical" evidence="7">
    <location>
        <begin position="222"/>
        <end position="241"/>
    </location>
</feature>
<dbReference type="Proteomes" id="UP000031971">
    <property type="component" value="Unassembled WGS sequence"/>
</dbReference>
<evidence type="ECO:0000256" key="7">
    <source>
        <dbReference type="SAM" id="Phobius"/>
    </source>
</evidence>
<dbReference type="OrthoDB" id="8969999at2"/>
<feature type="transmembrane region" description="Helical" evidence="7">
    <location>
        <begin position="408"/>
        <end position="425"/>
    </location>
</feature>
<feature type="transmembrane region" description="Helical" evidence="7">
    <location>
        <begin position="119"/>
        <end position="139"/>
    </location>
</feature>
<gene>
    <name evidence="8" type="ORF">CCC_02419</name>
</gene>
<organism evidence="8 9">
    <name type="scientific">Paramagnetospirillum magnetotacticum MS-1</name>
    <dbReference type="NCBI Taxonomy" id="272627"/>
    <lineage>
        <taxon>Bacteria</taxon>
        <taxon>Pseudomonadati</taxon>
        <taxon>Pseudomonadota</taxon>
        <taxon>Alphaproteobacteria</taxon>
        <taxon>Rhodospirillales</taxon>
        <taxon>Magnetospirillaceae</taxon>
        <taxon>Paramagnetospirillum</taxon>
    </lineage>
</organism>
<keyword evidence="9" id="KW-1185">Reference proteome</keyword>
<evidence type="ECO:0000256" key="2">
    <source>
        <dbReference type="ARBA" id="ARBA00005262"/>
    </source>
</evidence>
<comment type="caution">
    <text evidence="8">The sequence shown here is derived from an EMBL/GenBank/DDBJ whole genome shotgun (WGS) entry which is preliminary data.</text>
</comment>
<dbReference type="EMBL" id="JXSL01000027">
    <property type="protein sequence ID" value="KIL98969.1"/>
    <property type="molecule type" value="Genomic_DNA"/>
</dbReference>
<evidence type="ECO:0000256" key="4">
    <source>
        <dbReference type="ARBA" id="ARBA00022692"/>
    </source>
</evidence>
<evidence type="ECO:0000256" key="1">
    <source>
        <dbReference type="ARBA" id="ARBA00004651"/>
    </source>
</evidence>
<evidence type="ECO:0000313" key="9">
    <source>
        <dbReference type="Proteomes" id="UP000031971"/>
    </source>
</evidence>
<dbReference type="AlphaFoldDB" id="A0A0C2YGU9"/>
<feature type="transmembrane region" description="Helical" evidence="7">
    <location>
        <begin position="86"/>
        <end position="107"/>
    </location>
</feature>
<dbReference type="PANTHER" id="PTHR33567:SF3">
    <property type="entry name" value="CHROMATE ION TRANSPORTER (EUROFUNG)"/>
    <property type="match status" value="1"/>
</dbReference>
<dbReference type="InterPro" id="IPR014047">
    <property type="entry name" value="Chr_Tranpt_l_chain"/>
</dbReference>
<name>A0A0C2YGU9_PARME</name>
<evidence type="ECO:0000256" key="6">
    <source>
        <dbReference type="ARBA" id="ARBA00023136"/>
    </source>
</evidence>